<dbReference type="RefSeq" id="WP_408746202.1">
    <property type="nucleotide sequence ID" value="NZ_JBGXBU010000001.1"/>
</dbReference>
<evidence type="ECO:0000313" key="3">
    <source>
        <dbReference type="Proteomes" id="UP001630969"/>
    </source>
</evidence>
<dbReference type="GeneID" id="97219062"/>
<feature type="transmembrane region" description="Helical" evidence="1">
    <location>
        <begin position="20"/>
        <end position="45"/>
    </location>
</feature>
<evidence type="ECO:0008006" key="4">
    <source>
        <dbReference type="Google" id="ProtNLM"/>
    </source>
</evidence>
<gene>
    <name evidence="2" type="ORF">ACEUDJ_03145</name>
</gene>
<organism evidence="2 3">
    <name type="scientific">Aeromonas bivalvium</name>
    <dbReference type="NCBI Taxonomy" id="440079"/>
    <lineage>
        <taxon>Bacteria</taxon>
        <taxon>Pseudomonadati</taxon>
        <taxon>Pseudomonadota</taxon>
        <taxon>Gammaproteobacteria</taxon>
        <taxon>Aeromonadales</taxon>
        <taxon>Aeromonadaceae</taxon>
        <taxon>Aeromonas</taxon>
    </lineage>
</organism>
<dbReference type="Proteomes" id="UP001630969">
    <property type="component" value="Unassembled WGS sequence"/>
</dbReference>
<evidence type="ECO:0000313" key="2">
    <source>
        <dbReference type="EMBL" id="MFM4891876.1"/>
    </source>
</evidence>
<keyword evidence="1" id="KW-0472">Membrane</keyword>
<evidence type="ECO:0000256" key="1">
    <source>
        <dbReference type="SAM" id="Phobius"/>
    </source>
</evidence>
<protein>
    <recommendedName>
        <fullName evidence="4">DUF1295 domain-containing protein</fullName>
    </recommendedName>
</protein>
<comment type="caution">
    <text evidence="2">The sequence shown here is derived from an EMBL/GenBank/DDBJ whole genome shotgun (WGS) entry which is preliminary data.</text>
</comment>
<accession>A0ABW9GQU3</accession>
<name>A0ABW9GQU3_9GAMM</name>
<dbReference type="EMBL" id="JBGXBU010000001">
    <property type="protein sequence ID" value="MFM4891876.1"/>
    <property type="molecule type" value="Genomic_DNA"/>
</dbReference>
<sequence length="135" mass="15543">MLPLWLYESLPAASLGGGLLLLHLGAHPLLLMGGALLFGCGALLWMMRSSYRRTDLVVYPNHWWFRPEWFYEAQPFLWLGLAAALGRLEQGTWPALLASGWALRCLWARHRHRHHADGLASQLKRSTLRRRHRLL</sequence>
<reference evidence="2 3" key="1">
    <citation type="submission" date="2024-09" db="EMBL/GenBank/DDBJ databases">
        <title>Aeromonas strains Genome sequencing and assembly.</title>
        <authorList>
            <person name="Hu X."/>
            <person name="Tang B."/>
        </authorList>
    </citation>
    <scope>NUCLEOTIDE SEQUENCE [LARGE SCALE GENOMIC DNA]</scope>
    <source>
        <strain evidence="2 3">NB23SCDHY001</strain>
    </source>
</reference>
<proteinExistence type="predicted"/>
<keyword evidence="1" id="KW-0812">Transmembrane</keyword>
<keyword evidence="3" id="KW-1185">Reference proteome</keyword>
<keyword evidence="1" id="KW-1133">Transmembrane helix</keyword>